<feature type="region of interest" description="Disordered" evidence="1">
    <location>
        <begin position="1"/>
        <end position="25"/>
    </location>
</feature>
<proteinExistence type="predicted"/>
<evidence type="ECO:0000259" key="3">
    <source>
        <dbReference type="Pfam" id="PF13462"/>
    </source>
</evidence>
<gene>
    <name evidence="4" type="ORF">E4K62_13175</name>
</gene>
<feature type="transmembrane region" description="Helical" evidence="2">
    <location>
        <begin position="39"/>
        <end position="61"/>
    </location>
</feature>
<feature type="compositionally biased region" description="Basic and acidic residues" evidence="1">
    <location>
        <begin position="12"/>
        <end position="24"/>
    </location>
</feature>
<dbReference type="Proteomes" id="UP000295748">
    <property type="component" value="Chromosome"/>
</dbReference>
<reference evidence="4 5" key="1">
    <citation type="submission" date="2019-03" db="EMBL/GenBank/DDBJ databases">
        <authorList>
            <person name="Dong K."/>
        </authorList>
    </citation>
    <scope>NUCLEOTIDE SEQUENCE [LARGE SCALE GENOMIC DNA]</scope>
    <source>
        <strain evidence="5">dk512</strain>
    </source>
</reference>
<feature type="region of interest" description="Disordered" evidence="1">
    <location>
        <begin position="305"/>
        <end position="325"/>
    </location>
</feature>
<accession>A0ABX5STN7</accession>
<dbReference type="Pfam" id="PF13462">
    <property type="entry name" value="Thioredoxin_4"/>
    <property type="match status" value="1"/>
</dbReference>
<dbReference type="InterPro" id="IPR012336">
    <property type="entry name" value="Thioredoxin-like_fold"/>
</dbReference>
<protein>
    <submittedName>
        <fullName evidence="4">Protein-disulfide isomerase</fullName>
    </submittedName>
</protein>
<dbReference type="Gene3D" id="3.40.30.10">
    <property type="entry name" value="Glutaredoxin"/>
    <property type="match status" value="1"/>
</dbReference>
<keyword evidence="4" id="KW-0413">Isomerase</keyword>
<dbReference type="SUPFAM" id="SSF52833">
    <property type="entry name" value="Thioredoxin-like"/>
    <property type="match status" value="1"/>
</dbReference>
<organism evidence="4 5">
    <name type="scientific">Microbacterium wangchenii</name>
    <dbReference type="NCBI Taxonomy" id="2541726"/>
    <lineage>
        <taxon>Bacteria</taxon>
        <taxon>Bacillati</taxon>
        <taxon>Actinomycetota</taxon>
        <taxon>Actinomycetes</taxon>
        <taxon>Micrococcales</taxon>
        <taxon>Microbacteriaceae</taxon>
        <taxon>Microbacterium</taxon>
    </lineage>
</organism>
<name>A0ABX5STN7_9MICO</name>
<keyword evidence="2" id="KW-0812">Transmembrane</keyword>
<keyword evidence="5" id="KW-1185">Reference proteome</keyword>
<evidence type="ECO:0000256" key="1">
    <source>
        <dbReference type="SAM" id="MobiDB-lite"/>
    </source>
</evidence>
<sequence>MPSDQTPQVPATRDRREAVREKAQQVHAKQSRVRLLRGVILGAVGLAVIGGAAAAVIWAFAEMGPRPQVQPANAHGDGFTVSSIPEVGEPLQTGVDGSTPTAETTPEEEAPSEGEATPTPGATDTRAVDIRVYVDYLSTGAREFQISNAEQLKKWVGQDAATLTYYPVAMLTSKSNGTKYSLRAAGAAACVATYSPDTFFTFNDQMLRKQPEIDSDGMSDEEIAELAQAAGASAPKVVRNCIEEGSFLSWARAATDRALESIPDSDGVALTGTPMVLVNGTPYIGAMDDPTEFAQFVLTVASDAYYRTPSPTPSPSESGTPTPTP</sequence>
<feature type="domain" description="Thioredoxin-like fold" evidence="3">
    <location>
        <begin position="130"/>
        <end position="287"/>
    </location>
</feature>
<evidence type="ECO:0000256" key="2">
    <source>
        <dbReference type="SAM" id="Phobius"/>
    </source>
</evidence>
<dbReference type="EMBL" id="CP038266">
    <property type="protein sequence ID" value="QBR89543.1"/>
    <property type="molecule type" value="Genomic_DNA"/>
</dbReference>
<keyword evidence="2" id="KW-0472">Membrane</keyword>
<evidence type="ECO:0000313" key="5">
    <source>
        <dbReference type="Proteomes" id="UP000295748"/>
    </source>
</evidence>
<evidence type="ECO:0000313" key="4">
    <source>
        <dbReference type="EMBL" id="QBR89543.1"/>
    </source>
</evidence>
<keyword evidence="2" id="KW-1133">Transmembrane helix</keyword>
<feature type="compositionally biased region" description="Low complexity" evidence="1">
    <location>
        <begin position="315"/>
        <end position="325"/>
    </location>
</feature>
<dbReference type="RefSeq" id="WP_135068148.1">
    <property type="nucleotide sequence ID" value="NZ_CP038266.1"/>
</dbReference>
<dbReference type="InterPro" id="IPR036249">
    <property type="entry name" value="Thioredoxin-like_sf"/>
</dbReference>
<feature type="region of interest" description="Disordered" evidence="1">
    <location>
        <begin position="71"/>
        <end position="124"/>
    </location>
</feature>
<dbReference type="GO" id="GO:0016853">
    <property type="term" value="F:isomerase activity"/>
    <property type="evidence" value="ECO:0007669"/>
    <property type="project" value="UniProtKB-KW"/>
</dbReference>